<dbReference type="PANTHER" id="PTHR13587:SF7">
    <property type="entry name" value="INTEGRATOR COMPLEX SUBUNIT 3"/>
    <property type="match status" value="1"/>
</dbReference>
<dbReference type="GeneID" id="19950134"/>
<dbReference type="PANTHER" id="PTHR13587">
    <property type="entry name" value="INTEGRATOR COMPLEX SUBUNIT 3"/>
    <property type="match status" value="1"/>
</dbReference>
<dbReference type="InterPro" id="IPR056518">
    <property type="entry name" value="HEAT_Ints3_C"/>
</dbReference>
<dbReference type="Pfam" id="PF24566">
    <property type="entry name" value="HEAT_Ints3_C"/>
    <property type="match status" value="1"/>
</dbReference>
<feature type="compositionally biased region" description="Pro residues" evidence="6">
    <location>
        <begin position="1"/>
        <end position="37"/>
    </location>
</feature>
<feature type="compositionally biased region" description="Pro residues" evidence="6">
    <location>
        <begin position="514"/>
        <end position="527"/>
    </location>
</feature>
<keyword evidence="4" id="KW-0963">Cytoplasm</keyword>
<dbReference type="GO" id="GO:0005634">
    <property type="term" value="C:nucleus"/>
    <property type="evidence" value="ECO:0007669"/>
    <property type="project" value="UniProtKB-SubCell"/>
</dbReference>
<feature type="domain" description="Ints3-like C-terminal" evidence="8">
    <location>
        <begin position="807"/>
        <end position="938"/>
    </location>
</feature>
<evidence type="ECO:0000256" key="4">
    <source>
        <dbReference type="ARBA" id="ARBA00022490"/>
    </source>
</evidence>
<feature type="domain" description="Integrator complex subunit 3 N-terminal" evidence="7">
    <location>
        <begin position="100"/>
        <end position="474"/>
    </location>
</feature>
<evidence type="ECO:0000313" key="9">
    <source>
        <dbReference type="EMBL" id="EQC32875.1"/>
    </source>
</evidence>
<dbReference type="AlphaFoldDB" id="T0QGW2"/>
<dbReference type="Proteomes" id="UP000030762">
    <property type="component" value="Unassembled WGS sequence"/>
</dbReference>
<evidence type="ECO:0000259" key="8">
    <source>
        <dbReference type="Pfam" id="PF24566"/>
    </source>
</evidence>
<reference evidence="9 10" key="1">
    <citation type="submission" date="2012-04" db="EMBL/GenBank/DDBJ databases">
        <title>The Genome Sequence of Saprolegnia declina VS20.</title>
        <authorList>
            <consortium name="The Broad Institute Genome Sequencing Platform"/>
            <person name="Russ C."/>
            <person name="Nusbaum C."/>
            <person name="Tyler B."/>
            <person name="van West P."/>
            <person name="Dieguez-Uribeondo J."/>
            <person name="de Bruijn I."/>
            <person name="Tripathy S."/>
            <person name="Jiang R."/>
            <person name="Young S.K."/>
            <person name="Zeng Q."/>
            <person name="Gargeya S."/>
            <person name="Fitzgerald M."/>
            <person name="Haas B."/>
            <person name="Abouelleil A."/>
            <person name="Alvarado L."/>
            <person name="Arachchi H.M."/>
            <person name="Berlin A."/>
            <person name="Chapman S.B."/>
            <person name="Goldberg J."/>
            <person name="Griggs A."/>
            <person name="Gujja S."/>
            <person name="Hansen M."/>
            <person name="Howarth C."/>
            <person name="Imamovic A."/>
            <person name="Larimer J."/>
            <person name="McCowen C."/>
            <person name="Montmayeur A."/>
            <person name="Murphy C."/>
            <person name="Neiman D."/>
            <person name="Pearson M."/>
            <person name="Priest M."/>
            <person name="Roberts A."/>
            <person name="Saif S."/>
            <person name="Shea T."/>
            <person name="Sisk P."/>
            <person name="Sykes S."/>
            <person name="Wortman J."/>
            <person name="Nusbaum C."/>
            <person name="Birren B."/>
        </authorList>
    </citation>
    <scope>NUCLEOTIDE SEQUENCE [LARGE SCALE GENOMIC DNA]</scope>
    <source>
        <strain evidence="9 10">VS20</strain>
    </source>
</reference>
<feature type="region of interest" description="Disordered" evidence="6">
    <location>
        <begin position="482"/>
        <end position="585"/>
    </location>
</feature>
<dbReference type="VEuPathDB" id="FungiDB:SDRG_09407"/>
<dbReference type="Pfam" id="PF10189">
    <property type="entry name" value="Ints3_N"/>
    <property type="match status" value="1"/>
</dbReference>
<accession>T0QGW2</accession>
<evidence type="ECO:0000259" key="7">
    <source>
        <dbReference type="Pfam" id="PF10189"/>
    </source>
</evidence>
<dbReference type="STRING" id="1156394.T0QGW2"/>
<evidence type="ECO:0000313" key="10">
    <source>
        <dbReference type="Proteomes" id="UP000030762"/>
    </source>
</evidence>
<feature type="compositionally biased region" description="Low complexity" evidence="6">
    <location>
        <begin position="528"/>
        <end position="575"/>
    </location>
</feature>
<dbReference type="InterPro" id="IPR045334">
    <property type="entry name" value="INTS3"/>
</dbReference>
<protein>
    <recommendedName>
        <fullName evidence="11">Integrator complex subunit 3</fullName>
    </recommendedName>
</protein>
<comment type="subcellular location">
    <subcellularLocation>
        <location evidence="2">Cytoplasm</location>
    </subcellularLocation>
    <subcellularLocation>
        <location evidence="1">Nucleus</location>
    </subcellularLocation>
</comment>
<keyword evidence="10" id="KW-1185">Reference proteome</keyword>
<dbReference type="InterPro" id="IPR019333">
    <property type="entry name" value="INTS3_N"/>
</dbReference>
<sequence>MSDSPPPPPPPPPASPRRPPPPEPTPSPPTSAPPPSRVAPTTAVVPIPSSKLLQHAPLDIADDLDRNWAWHYAAAQKTLQGEKDRDACLAKIMASQGFEKHTAMLYACLTAESTADRDLYWHVLRALVAETDAVRGTTMQGLQSLIELRFQKLLSGPRANLYFVLEQGLSLHMDTLLIVLMRHIGPLSVTPCLTSWLLTVLGAHLTTLSDAVIAHATYTLLSIVPEAMASAAPPANLLDVCNRLFLEKKAVVLGLGRELVRLAYDCRDLLPALWADVQSQHLPTLIGTPTPAKFLICRLSAKMQDQLRFLTDKVLHIAAHRYQKWFQTSFLQGPLNGGVIADVVRYICAVYHPTSQVVEAKMTPRYHVLGWIFLLCKTPLAKQRALHAMFFDYIYFVHDVSVMNLEPTMMLLLKSTKNRNLTMVTDMLTFLVTAVEAGESDRASQSMHALIQKGVMRSVSPVIEAIKDDHALLARLQRAVPAHFSPKSNPPSTTSSPVSSPSHQQSPVYTQPSPRQPSPRQPSPGHQPSPSHRQSPGRQPSPSRHQPSPSRQSPNQRKSPGQSSPSISRSPGNASPTTSSTELHDEPDAWQEQSFLQERTQSLETAVAPVTFPESLRPFEEPLQLLLSAHDNDKLCNAIAVVLTAWSHSPDAIALSTDLGGFMYKCLERSFLTSMATPQYVLEQCLQRPPQLYLPLLHGMFKHDSVMSHRLLVHCCTQSGKKPDEAFQPYLSFCELVGIEAPTAILQDLSLSVHVDEAMALASSLLQQPSTPSGAAVETTVLRVLPFLFRHSSELSSWGALPRMDAMVRQLVSIATPCQLSTLCMRVLLKEFAIFRDHMATILLSSLQWSAFEQQSTWELLAVEQEAKKKDKGVLAALRKVLACMDPRVHGEALAGLLRLLLHAVPDTTALQCITKLSDAFDPFPLSVLAVWSEKHPSIVKGYLLSENKDTKDVLRQLNKLYAIDEPPAEVYADDDVRRAIAKALEGFADAAETYPTLVEVCVEGSPHKKQRTDE</sequence>
<evidence type="ECO:0000256" key="3">
    <source>
        <dbReference type="ARBA" id="ARBA00006130"/>
    </source>
</evidence>
<evidence type="ECO:0000256" key="5">
    <source>
        <dbReference type="ARBA" id="ARBA00023242"/>
    </source>
</evidence>
<keyword evidence="5" id="KW-0539">Nucleus</keyword>
<dbReference type="OMA" id="NCKMALF"/>
<feature type="compositionally biased region" description="Low complexity" evidence="6">
    <location>
        <begin position="485"/>
        <end position="513"/>
    </location>
</feature>
<evidence type="ECO:0000256" key="1">
    <source>
        <dbReference type="ARBA" id="ARBA00004123"/>
    </source>
</evidence>
<dbReference type="GO" id="GO:0005737">
    <property type="term" value="C:cytoplasm"/>
    <property type="evidence" value="ECO:0007669"/>
    <property type="project" value="UniProtKB-SubCell"/>
</dbReference>
<dbReference type="EMBL" id="JH767161">
    <property type="protein sequence ID" value="EQC32875.1"/>
    <property type="molecule type" value="Genomic_DNA"/>
</dbReference>
<name>T0QGW2_SAPDV</name>
<evidence type="ECO:0008006" key="11">
    <source>
        <dbReference type="Google" id="ProtNLM"/>
    </source>
</evidence>
<evidence type="ECO:0000256" key="2">
    <source>
        <dbReference type="ARBA" id="ARBA00004496"/>
    </source>
</evidence>
<dbReference type="eggNOG" id="KOG4262">
    <property type="taxonomic scope" value="Eukaryota"/>
</dbReference>
<dbReference type="RefSeq" id="XP_008613561.1">
    <property type="nucleotide sequence ID" value="XM_008615339.1"/>
</dbReference>
<gene>
    <name evidence="9" type="ORF">SDRG_09407</name>
</gene>
<feature type="region of interest" description="Disordered" evidence="6">
    <location>
        <begin position="1"/>
        <end position="42"/>
    </location>
</feature>
<comment type="similarity">
    <text evidence="3">Belongs to the Integrator subunit 3 family.</text>
</comment>
<dbReference type="InParanoid" id="T0QGW2"/>
<dbReference type="OrthoDB" id="2021145at2759"/>
<organism evidence="9 10">
    <name type="scientific">Saprolegnia diclina (strain VS20)</name>
    <dbReference type="NCBI Taxonomy" id="1156394"/>
    <lineage>
        <taxon>Eukaryota</taxon>
        <taxon>Sar</taxon>
        <taxon>Stramenopiles</taxon>
        <taxon>Oomycota</taxon>
        <taxon>Saprolegniomycetes</taxon>
        <taxon>Saprolegniales</taxon>
        <taxon>Saprolegniaceae</taxon>
        <taxon>Saprolegnia</taxon>
    </lineage>
</organism>
<proteinExistence type="inferred from homology"/>
<evidence type="ECO:0000256" key="6">
    <source>
        <dbReference type="SAM" id="MobiDB-lite"/>
    </source>
</evidence>